<reference evidence="2 3" key="1">
    <citation type="submission" date="2019-07" db="EMBL/GenBank/DDBJ databases">
        <title>Genome sequencing of lignin-degrading bacterial isolates.</title>
        <authorList>
            <person name="Gladden J."/>
        </authorList>
    </citation>
    <scope>NUCLEOTIDE SEQUENCE [LARGE SCALE GENOMIC DNA]</scope>
    <source>
        <strain evidence="2 3">J11</strain>
    </source>
</reference>
<dbReference type="PANTHER" id="PTHR28152:SF1">
    <property type="entry name" value="HYDROXYACYL-THIOESTER DEHYDRATASE TYPE 2, MITOCHONDRIAL"/>
    <property type="match status" value="1"/>
</dbReference>
<dbReference type="InterPro" id="IPR029069">
    <property type="entry name" value="HotDog_dom_sf"/>
</dbReference>
<organism evidence="2 3">
    <name type="scientific">Cupriavidus gilardii J11</name>
    <dbReference type="NCBI Taxonomy" id="936133"/>
    <lineage>
        <taxon>Bacteria</taxon>
        <taxon>Pseudomonadati</taxon>
        <taxon>Pseudomonadota</taxon>
        <taxon>Betaproteobacteria</taxon>
        <taxon>Burkholderiales</taxon>
        <taxon>Burkholderiaceae</taxon>
        <taxon>Cupriavidus</taxon>
    </lineage>
</organism>
<evidence type="ECO:0000313" key="2">
    <source>
        <dbReference type="EMBL" id="TWG79480.1"/>
    </source>
</evidence>
<dbReference type="PANTHER" id="PTHR28152">
    <property type="entry name" value="HYDROXYACYL-THIOESTER DEHYDRATASE TYPE 2, MITOCHONDRIAL"/>
    <property type="match status" value="1"/>
</dbReference>
<dbReference type="InterPro" id="IPR052741">
    <property type="entry name" value="Mitochondrial_HTD2"/>
</dbReference>
<evidence type="ECO:0000259" key="1">
    <source>
        <dbReference type="Pfam" id="PF13452"/>
    </source>
</evidence>
<dbReference type="AlphaFoldDB" id="A0A562B3K4"/>
<protein>
    <submittedName>
        <fullName evidence="2">3-methylfumaryl-CoA hydratase</fullName>
    </submittedName>
</protein>
<dbReference type="OrthoDB" id="7183822at2"/>
<name>A0A562B3K4_9BURK</name>
<comment type="caution">
    <text evidence="2">The sequence shown here is derived from an EMBL/GenBank/DDBJ whole genome shotgun (WGS) entry which is preliminary data.</text>
</comment>
<evidence type="ECO:0000313" key="3">
    <source>
        <dbReference type="Proteomes" id="UP000318141"/>
    </source>
</evidence>
<dbReference type="InterPro" id="IPR039569">
    <property type="entry name" value="FAS1-like_DH_region"/>
</dbReference>
<accession>A0A562B3K4</accession>
<dbReference type="GO" id="GO:0019171">
    <property type="term" value="F:(3R)-hydroxyacyl-[acyl-carrier-protein] dehydratase activity"/>
    <property type="evidence" value="ECO:0007669"/>
    <property type="project" value="TreeGrafter"/>
</dbReference>
<dbReference type="Pfam" id="PF13452">
    <property type="entry name" value="FAS1_DH_region"/>
    <property type="match status" value="1"/>
</dbReference>
<sequence>MSDINTPQGSPAASSADAQLDTLRQWIGRTERHTETLAPEPVLGLAATLDLDGAALLQQPLPPLWHWLYFLPRAPQRKLGPDGHATLGEFLPPVPLPRRMWAGSELSFTRPLHVGDTVTRVSTIRDVQHKTGRSGELWFVSVEHALSVGGETALTERHDIVYRAMPEPEQPQRPRPRIAHEAQWQRQVHADPVMLFRFSALTFNGHRIHYDHDYVRDVEGYPGLVVHGPLQAVLMLDLLSRSLPQARVARFGFRGMAPLFHQEPVSVGGRRDDADPQRVLLWTGDGAGGLAMEGWAELMR</sequence>
<proteinExistence type="predicted"/>
<gene>
    <name evidence="2" type="ORF">L602_006300000030</name>
</gene>
<keyword evidence="3" id="KW-1185">Reference proteome</keyword>
<feature type="domain" description="FAS1-like dehydratase" evidence="1">
    <location>
        <begin position="90"/>
        <end position="151"/>
    </location>
</feature>
<dbReference type="SUPFAM" id="SSF54637">
    <property type="entry name" value="Thioesterase/thiol ester dehydrase-isomerase"/>
    <property type="match status" value="2"/>
</dbReference>
<dbReference type="EMBL" id="VLJN01000060">
    <property type="protein sequence ID" value="TWG79480.1"/>
    <property type="molecule type" value="Genomic_DNA"/>
</dbReference>
<dbReference type="Proteomes" id="UP000318141">
    <property type="component" value="Unassembled WGS sequence"/>
</dbReference>
<dbReference type="Gene3D" id="3.10.129.10">
    <property type="entry name" value="Hotdog Thioesterase"/>
    <property type="match status" value="2"/>
</dbReference>